<feature type="compositionally biased region" description="Polar residues" evidence="2">
    <location>
        <begin position="159"/>
        <end position="173"/>
    </location>
</feature>
<feature type="region of interest" description="Disordered" evidence="2">
    <location>
        <begin position="137"/>
        <end position="235"/>
    </location>
</feature>
<evidence type="ECO:0000313" key="3">
    <source>
        <dbReference type="EMBL" id="GJE88343.1"/>
    </source>
</evidence>
<feature type="region of interest" description="Disordered" evidence="2">
    <location>
        <begin position="579"/>
        <end position="613"/>
    </location>
</feature>
<feature type="region of interest" description="Disordered" evidence="2">
    <location>
        <begin position="1"/>
        <end position="100"/>
    </location>
</feature>
<feature type="compositionally biased region" description="Low complexity" evidence="2">
    <location>
        <begin position="714"/>
        <end position="728"/>
    </location>
</feature>
<dbReference type="EMBL" id="BPQB01000009">
    <property type="protein sequence ID" value="GJE88343.1"/>
    <property type="molecule type" value="Genomic_DNA"/>
</dbReference>
<dbReference type="Proteomes" id="UP000703269">
    <property type="component" value="Unassembled WGS sequence"/>
</dbReference>
<evidence type="ECO:0000256" key="2">
    <source>
        <dbReference type="SAM" id="MobiDB-lite"/>
    </source>
</evidence>
<comment type="caution">
    <text evidence="3">The sequence shown here is derived from an EMBL/GenBank/DDBJ whole genome shotgun (WGS) entry which is preliminary data.</text>
</comment>
<feature type="compositionally biased region" description="Pro residues" evidence="2">
    <location>
        <begin position="1169"/>
        <end position="1179"/>
    </location>
</feature>
<feature type="compositionally biased region" description="Polar residues" evidence="2">
    <location>
        <begin position="978"/>
        <end position="991"/>
    </location>
</feature>
<feature type="compositionally biased region" description="Low complexity" evidence="2">
    <location>
        <begin position="137"/>
        <end position="153"/>
    </location>
</feature>
<feature type="compositionally biased region" description="Polar residues" evidence="2">
    <location>
        <begin position="932"/>
        <end position="949"/>
    </location>
</feature>
<feature type="region of interest" description="Disordered" evidence="2">
    <location>
        <begin position="891"/>
        <end position="1279"/>
    </location>
</feature>
<feature type="compositionally biased region" description="Pro residues" evidence="2">
    <location>
        <begin position="388"/>
        <end position="399"/>
    </location>
</feature>
<accession>A0A9P3G4W1</accession>
<sequence>MNSSTLSPFAKGKRFSTSTSSQDKQPLPQLQDVEVSASPKRSSKLNDFMSRTRTASLPPRPHTSGGPTSSKPKLSARLGGFKGKGKEKAELLSPDVDDDGRGEYTLGAAASSMTSVVDPFAAHPTVTEASSFVTYSPVVGSPSSFSSSHPPLSRRNSKRPQTMQSISAASTAPSIMDIVTPPTSPTTSVAPSQPASPPTRRRGSLLVAASDALSTFARKTPNMKPRMGRQQSTKANAAALGIHTPQPIVLTEVIEISENAVRASKQEAEEEEERQRLRDAAAKALGIRDMDIETTSMSSRMRSELLDTGEEEYGGTGGGRDSPDWYDAKTPVAARSDMGHSRSRSGSYIPPHAIPFSTHSTRPSTPSIASTQLTVPSSSLGTSAPRSPLLPPSSPPPRNPSTKSLSTPPALSLNTRTTGPPSRKISAARLREHAKPVQERALPPPKIPPFPSTHASLKPFIQRSGPVPRYYPAPSLLMFALSKQWKNRYLVLTSPLPSPMSPNTPTFSSPWGGHARTEPASSFLHLFKGAGPDEKEIERLEINEESVVYVADGEVGGRTHVIKVGGVPKKKPQNLATSWGAVLTPPDGAARTSSSSIGSGDAHAADAAGAHAPHDAGLDGKTMWAVQVVDAEQAQAWIAAIKGAVLSQRSIRAGLGSAQTGAIEPRGDLDVVLSMRALHSPISQRANPFDSLPGSMGRPEGSISPTQSQFTDVSRSSPTSSLSRSQSLVHPGTSGSPIPDSAAAGDAVVTSLSPPPVRPQISTTTAIKSLFTIGGGRPRSPSSASVTGTPNTASNEDTVEEYPEDSFGHAGTSLLGMIRDRPMSPVVQSATPRATTPSIPTEAHPIFLERKILPDSDRHQLEQNITPTPARDIPGRRDGGALPRESMLSIPHRVSTDGGHYSPSLQPPPRKRAGTVSTVALSVSSPSESESYHYTHTNRSTAESLGVQNPQLLTPSPPMPSPLPPAASRPKDRRARASWSSVSTYGSNDHAPSSPDESRSRRWSRRGSLPQRMSPPYPAYSSPSESPRLQNTRMPAARHPYAAETSPLSRSPSMKSDHIPDIQPRLFSAKRASTSSVQSYSSTTSPVPTLGSAVTPKFGQRPRSSHRASMPPPQRPAPNVALPPTPGDSSGTSPTPTSPASDVSASPPTKLSFRETLLLRGRRQSSTPALPPPSVGLPPRPDEAALRAAHARTPSHGSAHDIPTGSLLISPTGTLGQPAFPPPSGPLPPTPQLPSAPASPGPSSRHSSLTRRFRRMSSPVAPVSPDAAQTAFLPPAPLPPSPILETAVHPVPLGAPITTAQNDPDFLALAPATPTGSGSDRSLSADGRPPLDAPEVGPIALSPPPRRGSRQLALPVLEPESSHEGEATLESVRTVARNAQVGRDVDDRLRLPPEVDDFAPSSSASS</sequence>
<feature type="compositionally biased region" description="Basic and acidic residues" evidence="2">
    <location>
        <begin position="1383"/>
        <end position="1393"/>
    </location>
</feature>
<keyword evidence="1" id="KW-0175">Coiled coil</keyword>
<feature type="region of interest" description="Disordered" evidence="2">
    <location>
        <begin position="772"/>
        <end position="805"/>
    </location>
</feature>
<feature type="compositionally biased region" description="Low complexity" evidence="2">
    <location>
        <begin position="588"/>
        <end position="611"/>
    </location>
</feature>
<feature type="coiled-coil region" evidence="1">
    <location>
        <begin position="254"/>
        <end position="283"/>
    </location>
</feature>
<proteinExistence type="predicted"/>
<feature type="region of interest" description="Disordered" evidence="2">
    <location>
        <begin position="307"/>
        <end position="450"/>
    </location>
</feature>
<name>A0A9P3G4W1_9APHY</name>
<feature type="compositionally biased region" description="Low complexity" evidence="2">
    <location>
        <begin position="1127"/>
        <end position="1149"/>
    </location>
</feature>
<feature type="compositionally biased region" description="Basic and acidic residues" evidence="2">
    <location>
        <begin position="429"/>
        <end position="438"/>
    </location>
</feature>
<feature type="compositionally biased region" description="Pro residues" evidence="2">
    <location>
        <begin position="1219"/>
        <end position="1240"/>
    </location>
</feature>
<feature type="region of interest" description="Disordered" evidence="2">
    <location>
        <begin position="1306"/>
        <end position="1406"/>
    </location>
</feature>
<reference evidence="3 4" key="1">
    <citation type="submission" date="2021-08" db="EMBL/GenBank/DDBJ databases">
        <title>Draft Genome Sequence of Phanerochaete sordida strain YK-624.</title>
        <authorList>
            <person name="Mori T."/>
            <person name="Dohra H."/>
            <person name="Suzuki T."/>
            <person name="Kawagishi H."/>
            <person name="Hirai H."/>
        </authorList>
    </citation>
    <scope>NUCLEOTIDE SEQUENCE [LARGE SCALE GENOMIC DNA]</scope>
    <source>
        <strain evidence="3 4">YK-624</strain>
    </source>
</reference>
<organism evidence="3 4">
    <name type="scientific">Phanerochaete sordida</name>
    <dbReference type="NCBI Taxonomy" id="48140"/>
    <lineage>
        <taxon>Eukaryota</taxon>
        <taxon>Fungi</taxon>
        <taxon>Dikarya</taxon>
        <taxon>Basidiomycota</taxon>
        <taxon>Agaricomycotina</taxon>
        <taxon>Agaricomycetes</taxon>
        <taxon>Polyporales</taxon>
        <taxon>Phanerochaetaceae</taxon>
        <taxon>Phanerochaete</taxon>
    </lineage>
</organism>
<dbReference type="OrthoDB" id="3256387at2759"/>
<feature type="compositionally biased region" description="Pro residues" evidence="2">
    <location>
        <begin position="1110"/>
        <end position="1126"/>
    </location>
</feature>
<feature type="compositionally biased region" description="Low complexity" evidence="2">
    <location>
        <begin position="1073"/>
        <end position="1089"/>
    </location>
</feature>
<feature type="compositionally biased region" description="Polar residues" evidence="2">
    <location>
        <begin position="15"/>
        <end position="24"/>
    </location>
</feature>
<feature type="compositionally biased region" description="Pro residues" evidence="2">
    <location>
        <begin position="955"/>
        <end position="967"/>
    </location>
</feature>
<evidence type="ECO:0000256" key="1">
    <source>
        <dbReference type="SAM" id="Coils"/>
    </source>
</evidence>
<gene>
    <name evidence="3" type="ORF">PsYK624_044260</name>
</gene>
<feature type="region of interest" description="Disordered" evidence="2">
    <location>
        <begin position="684"/>
        <end position="747"/>
    </location>
</feature>
<evidence type="ECO:0000313" key="4">
    <source>
        <dbReference type="Proteomes" id="UP000703269"/>
    </source>
</evidence>
<feature type="compositionally biased region" description="Low complexity" evidence="2">
    <location>
        <begin position="179"/>
        <end position="193"/>
    </location>
</feature>
<feature type="compositionally biased region" description="Polar residues" evidence="2">
    <location>
        <begin position="402"/>
        <end position="420"/>
    </location>
</feature>
<feature type="compositionally biased region" description="Polar residues" evidence="2">
    <location>
        <begin position="357"/>
        <end position="384"/>
    </location>
</feature>
<feature type="compositionally biased region" description="Low complexity" evidence="2">
    <location>
        <begin position="915"/>
        <end position="929"/>
    </location>
</feature>
<feature type="compositionally biased region" description="Polar residues" evidence="2">
    <location>
        <begin position="703"/>
        <end position="713"/>
    </location>
</feature>
<keyword evidence="4" id="KW-1185">Reference proteome</keyword>
<feature type="compositionally biased region" description="Polar residues" evidence="2">
    <location>
        <begin position="784"/>
        <end position="796"/>
    </location>
</feature>
<protein>
    <submittedName>
        <fullName evidence="3">Uncharacterized protein</fullName>
    </submittedName>
</protein>